<proteinExistence type="predicted"/>
<keyword evidence="1" id="KW-0106">Calcium</keyword>
<sequence>MHIKKLALYLLLTTFLFACSFSENVTENNTLEREFKEFDLNGDGLIDAQEIRIVKVSVTLQELHQFFWEIDSDSSGTISFIEYSVFVTNNSHYVQNQ</sequence>
<name>A0AAV9YD84_9CRYT</name>
<dbReference type="CDD" id="cd00051">
    <property type="entry name" value="EFh"/>
    <property type="match status" value="1"/>
</dbReference>
<dbReference type="Gene3D" id="1.10.238.10">
    <property type="entry name" value="EF-hand"/>
    <property type="match status" value="1"/>
</dbReference>
<dbReference type="PROSITE" id="PS50222">
    <property type="entry name" value="EF_HAND_2"/>
    <property type="match status" value="1"/>
</dbReference>
<dbReference type="InterPro" id="IPR011992">
    <property type="entry name" value="EF-hand-dom_pair"/>
</dbReference>
<organism evidence="4 5">
    <name type="scientific">Cryptosporidium xiaoi</name>
    <dbReference type="NCBI Taxonomy" id="659607"/>
    <lineage>
        <taxon>Eukaryota</taxon>
        <taxon>Sar</taxon>
        <taxon>Alveolata</taxon>
        <taxon>Apicomplexa</taxon>
        <taxon>Conoidasida</taxon>
        <taxon>Coccidia</taxon>
        <taxon>Eucoccidiorida</taxon>
        <taxon>Eimeriorina</taxon>
        <taxon>Cryptosporidiidae</taxon>
        <taxon>Cryptosporidium</taxon>
    </lineage>
</organism>
<dbReference type="Proteomes" id="UP001311799">
    <property type="component" value="Unassembled WGS sequence"/>
</dbReference>
<dbReference type="InterPro" id="IPR018247">
    <property type="entry name" value="EF_Hand_1_Ca_BS"/>
</dbReference>
<feature type="domain" description="EF-hand" evidence="3">
    <location>
        <begin position="26"/>
        <end position="61"/>
    </location>
</feature>
<feature type="chain" id="PRO_5043575402" evidence="2">
    <location>
        <begin position="23"/>
        <end position="97"/>
    </location>
</feature>
<dbReference type="EMBL" id="JAWDEY010000002">
    <property type="protein sequence ID" value="KAK6591106.1"/>
    <property type="molecule type" value="Genomic_DNA"/>
</dbReference>
<dbReference type="Pfam" id="PF13499">
    <property type="entry name" value="EF-hand_7"/>
    <property type="match status" value="1"/>
</dbReference>
<evidence type="ECO:0000313" key="4">
    <source>
        <dbReference type="EMBL" id="KAK6591106.1"/>
    </source>
</evidence>
<evidence type="ECO:0000313" key="5">
    <source>
        <dbReference type="Proteomes" id="UP001311799"/>
    </source>
</evidence>
<dbReference type="InterPro" id="IPR002048">
    <property type="entry name" value="EF_hand_dom"/>
</dbReference>
<evidence type="ECO:0000256" key="2">
    <source>
        <dbReference type="SAM" id="SignalP"/>
    </source>
</evidence>
<keyword evidence="5" id="KW-1185">Reference proteome</keyword>
<dbReference type="AlphaFoldDB" id="A0AAV9YD84"/>
<keyword evidence="2" id="KW-0732">Signal</keyword>
<gene>
    <name evidence="4" type="ORF">RS030_111923</name>
</gene>
<dbReference type="PROSITE" id="PS00018">
    <property type="entry name" value="EF_HAND_1"/>
    <property type="match status" value="2"/>
</dbReference>
<reference evidence="4 5" key="1">
    <citation type="submission" date="2023-10" db="EMBL/GenBank/DDBJ databases">
        <title>Comparative genomics analysis reveals potential genetic determinants of host preference in Cryptosporidium xiaoi.</title>
        <authorList>
            <person name="Xiao L."/>
            <person name="Li J."/>
        </authorList>
    </citation>
    <scope>NUCLEOTIDE SEQUENCE [LARGE SCALE GENOMIC DNA]</scope>
    <source>
        <strain evidence="4 5">52996</strain>
    </source>
</reference>
<dbReference type="SUPFAM" id="SSF47473">
    <property type="entry name" value="EF-hand"/>
    <property type="match status" value="1"/>
</dbReference>
<evidence type="ECO:0000256" key="1">
    <source>
        <dbReference type="ARBA" id="ARBA00022837"/>
    </source>
</evidence>
<feature type="signal peptide" evidence="2">
    <location>
        <begin position="1"/>
        <end position="22"/>
    </location>
</feature>
<accession>A0AAV9YD84</accession>
<dbReference type="PROSITE" id="PS51257">
    <property type="entry name" value="PROKAR_LIPOPROTEIN"/>
    <property type="match status" value="1"/>
</dbReference>
<comment type="caution">
    <text evidence="4">The sequence shown here is derived from an EMBL/GenBank/DDBJ whole genome shotgun (WGS) entry which is preliminary data.</text>
</comment>
<dbReference type="GO" id="GO:0005509">
    <property type="term" value="F:calcium ion binding"/>
    <property type="evidence" value="ECO:0007669"/>
    <property type="project" value="InterPro"/>
</dbReference>
<evidence type="ECO:0000259" key="3">
    <source>
        <dbReference type="PROSITE" id="PS50222"/>
    </source>
</evidence>
<protein>
    <submittedName>
        <fullName evidence="4">PC20A</fullName>
    </submittedName>
</protein>
<dbReference type="SMART" id="SM00054">
    <property type="entry name" value="EFh"/>
    <property type="match status" value="2"/>
</dbReference>